<sequence>MSGSVLDWFLNSLTPTPNETHVPSTAEIIQKCLTVNPFELKFREANRRLSQSQDGLDQNSLVAPSLTLPTSAGLSMLKLSSSLSQSPTIFSNINLLSADLDFTRKLRESGFMNTTKGEGNRTPCTADVLNAVLDMNMNHPHMAAAAAAAVGNSNNGISSIPFSSAQSIITSTSMPPASTSMSEPNFAFPSSSGSSSSIKMDTTPPAPPTIQIPSSLSMPMSQMSDISTQSASLTSLQPPVNITTSFSTGHLSEMDKSDRMLNIDTNWEQDIKPDISSLGPPLKRMATEPLSQNYCASEGSPFSNSSNVSRRSEEPVKTTRKYHSRCTDGSAPRSGRGRRSITTEMPADERRQTILERNKAAAVRYRKRKKEEHDEMITRVNLLEQDKGSIVTQNAVLRREVERLTELLKLRDARCVCHAAANLPGSNSQSLLASLPPEPTEQQQQQQQQHAFNLHMNRQ</sequence>
<dbReference type="WBParaSite" id="PS1159_v2.g8424.t1">
    <property type="protein sequence ID" value="PS1159_v2.g8424.t1"/>
    <property type="gene ID" value="PS1159_v2.g8424"/>
</dbReference>
<reference evidence="2" key="1">
    <citation type="submission" date="2022-11" db="UniProtKB">
        <authorList>
            <consortium name="WormBaseParasite"/>
        </authorList>
    </citation>
    <scope>IDENTIFICATION</scope>
</reference>
<proteinExistence type="predicted"/>
<name>A0AC35GT12_9BILA</name>
<accession>A0AC35GT12</accession>
<evidence type="ECO:0000313" key="2">
    <source>
        <dbReference type="WBParaSite" id="PS1159_v2.g8424.t1"/>
    </source>
</evidence>
<protein>
    <submittedName>
        <fullName evidence="2">BZIP domain-containing protein</fullName>
    </submittedName>
</protein>
<organism evidence="1 2">
    <name type="scientific">Panagrolaimus sp. PS1159</name>
    <dbReference type="NCBI Taxonomy" id="55785"/>
    <lineage>
        <taxon>Eukaryota</taxon>
        <taxon>Metazoa</taxon>
        <taxon>Ecdysozoa</taxon>
        <taxon>Nematoda</taxon>
        <taxon>Chromadorea</taxon>
        <taxon>Rhabditida</taxon>
        <taxon>Tylenchina</taxon>
        <taxon>Panagrolaimomorpha</taxon>
        <taxon>Panagrolaimoidea</taxon>
        <taxon>Panagrolaimidae</taxon>
        <taxon>Panagrolaimus</taxon>
    </lineage>
</organism>
<evidence type="ECO:0000313" key="1">
    <source>
        <dbReference type="Proteomes" id="UP000887580"/>
    </source>
</evidence>
<dbReference type="Proteomes" id="UP000887580">
    <property type="component" value="Unplaced"/>
</dbReference>